<evidence type="ECO:0000313" key="1">
    <source>
        <dbReference type="EMBL" id="CAG9856196.1"/>
    </source>
</evidence>
<gene>
    <name evidence="1" type="ORF">PHYEVI_LOCUS2622</name>
</gene>
<organism evidence="1 2">
    <name type="scientific">Phyllotreta striolata</name>
    <name type="common">Striped flea beetle</name>
    <name type="synonym">Crioceris striolata</name>
    <dbReference type="NCBI Taxonomy" id="444603"/>
    <lineage>
        <taxon>Eukaryota</taxon>
        <taxon>Metazoa</taxon>
        <taxon>Ecdysozoa</taxon>
        <taxon>Arthropoda</taxon>
        <taxon>Hexapoda</taxon>
        <taxon>Insecta</taxon>
        <taxon>Pterygota</taxon>
        <taxon>Neoptera</taxon>
        <taxon>Endopterygota</taxon>
        <taxon>Coleoptera</taxon>
        <taxon>Polyphaga</taxon>
        <taxon>Cucujiformia</taxon>
        <taxon>Chrysomeloidea</taxon>
        <taxon>Chrysomelidae</taxon>
        <taxon>Galerucinae</taxon>
        <taxon>Alticini</taxon>
        <taxon>Phyllotreta</taxon>
    </lineage>
</organism>
<accession>A0A9N9XL88</accession>
<reference evidence="1" key="1">
    <citation type="submission" date="2022-01" db="EMBL/GenBank/DDBJ databases">
        <authorList>
            <person name="King R."/>
        </authorList>
    </citation>
    <scope>NUCLEOTIDE SEQUENCE</scope>
</reference>
<dbReference type="EMBL" id="OU900104">
    <property type="protein sequence ID" value="CAG9856196.1"/>
    <property type="molecule type" value="Genomic_DNA"/>
</dbReference>
<evidence type="ECO:0000313" key="2">
    <source>
        <dbReference type="Proteomes" id="UP001153712"/>
    </source>
</evidence>
<dbReference type="OrthoDB" id="7291444at2759"/>
<keyword evidence="2" id="KW-1185">Reference proteome</keyword>
<name>A0A9N9XL88_PHYSR</name>
<sequence length="257" mass="30969">MIVLPAPPPKDYRLEEINKRLLSSHLFTPNGELRITQPTIGKHCVPIHYRDDEARDLSRVSRRKPHPKILEKFMFNEKYSWVTAQGKDDFLIHDMYKKYTVKSPSYDPRFMHKEKIFNRSCQYEMSCSNALRHEKFEKKVKKDDLEFEYYYGKLAEIERAKKPPDIQIRPCIERAPYWWLEKPDETIEKKKFPMESLAVEPPRFFDIPNFTAFVKDDPCRRKKDMLLVGRKFKHDACLWYYETYPPPNIKFLPKKLE</sequence>
<protein>
    <submittedName>
        <fullName evidence="1">Uncharacterized protein</fullName>
    </submittedName>
</protein>
<dbReference type="AlphaFoldDB" id="A0A9N9XL88"/>
<dbReference type="Proteomes" id="UP001153712">
    <property type="component" value="Chromosome 11"/>
</dbReference>
<proteinExistence type="predicted"/>